<sequence length="204" mass="24408">MKKLIIYGFILISGFGYGQERVDGTIINFKEKGPILSEANLYRYDKDTEKWVEKLNALQNYYGLINFRTIEYNNVMYYVLCSNTVEVRYKYPAISEGRYINPIYNAYIFSEAEFLKLKNLGEGVSDFDEVRTTHLDLEELRIQVLSYLKGEKTHYEKFIMKIKKENDLIVRFRCPEKYESWTQPFEKKYFETSLVEFNKLFLIE</sequence>
<evidence type="ECO:0000313" key="1">
    <source>
        <dbReference type="EMBL" id="MBF2710020.1"/>
    </source>
</evidence>
<dbReference type="RefSeq" id="WP_194313244.1">
    <property type="nucleotide sequence ID" value="NZ_JADHEC010000063.1"/>
</dbReference>
<evidence type="ECO:0000313" key="2">
    <source>
        <dbReference type="Proteomes" id="UP000646211"/>
    </source>
</evidence>
<dbReference type="AlphaFoldDB" id="A0A930UGF4"/>
<organism evidence="1 2">
    <name type="scientific">Flavobacterium soyangense</name>
    <dbReference type="NCBI Taxonomy" id="2023265"/>
    <lineage>
        <taxon>Bacteria</taxon>
        <taxon>Pseudomonadati</taxon>
        <taxon>Bacteroidota</taxon>
        <taxon>Flavobacteriia</taxon>
        <taxon>Flavobacteriales</taxon>
        <taxon>Flavobacteriaceae</taxon>
        <taxon>Flavobacterium</taxon>
    </lineage>
</organism>
<name>A0A930UGF4_9FLAO</name>
<proteinExistence type="predicted"/>
<gene>
    <name evidence="1" type="ORF">IR213_15725</name>
</gene>
<dbReference type="EMBL" id="JADHEC010000063">
    <property type="protein sequence ID" value="MBF2710020.1"/>
    <property type="molecule type" value="Genomic_DNA"/>
</dbReference>
<protein>
    <submittedName>
        <fullName evidence="1">Uncharacterized protein</fullName>
    </submittedName>
</protein>
<reference evidence="1" key="1">
    <citation type="submission" date="2020-11" db="EMBL/GenBank/DDBJ databases">
        <title>Genome of Flavobacterium soyangense.</title>
        <authorList>
            <person name="Liu Q."/>
            <person name="Xin Y.-H."/>
        </authorList>
    </citation>
    <scope>NUCLEOTIDE SEQUENCE</scope>
    <source>
        <strain evidence="1">CGMCC 1.13493</strain>
    </source>
</reference>
<accession>A0A930UGF4</accession>
<keyword evidence="2" id="KW-1185">Reference proteome</keyword>
<dbReference type="Proteomes" id="UP000646211">
    <property type="component" value="Unassembled WGS sequence"/>
</dbReference>
<comment type="caution">
    <text evidence="1">The sequence shown here is derived from an EMBL/GenBank/DDBJ whole genome shotgun (WGS) entry which is preliminary data.</text>
</comment>